<dbReference type="SMART" id="SM00345">
    <property type="entry name" value="HTH_GNTR"/>
    <property type="match status" value="1"/>
</dbReference>
<dbReference type="GO" id="GO:0000976">
    <property type="term" value="F:transcription cis-regulatory region binding"/>
    <property type="evidence" value="ECO:0007669"/>
    <property type="project" value="TreeGrafter"/>
</dbReference>
<dbReference type="RefSeq" id="WP_003021221.1">
    <property type="nucleotide sequence ID" value="NZ_CACRSY010000014.1"/>
</dbReference>
<dbReference type="PANTHER" id="PTHR30146">
    <property type="entry name" value="LACI-RELATED TRANSCRIPTIONAL REPRESSOR"/>
    <property type="match status" value="1"/>
</dbReference>
<dbReference type="CDD" id="cd07377">
    <property type="entry name" value="WHTH_GntR"/>
    <property type="match status" value="1"/>
</dbReference>
<dbReference type="PRINTS" id="PR00035">
    <property type="entry name" value="HTHGNTR"/>
</dbReference>
<protein>
    <submittedName>
        <fullName evidence="5">Arabinose metabolism transcriptional repressor</fullName>
    </submittedName>
</protein>
<evidence type="ECO:0000259" key="4">
    <source>
        <dbReference type="PROSITE" id="PS50949"/>
    </source>
</evidence>
<evidence type="ECO:0000256" key="2">
    <source>
        <dbReference type="ARBA" id="ARBA00023125"/>
    </source>
</evidence>
<dbReference type="InterPro" id="IPR036388">
    <property type="entry name" value="WH-like_DNA-bd_sf"/>
</dbReference>
<evidence type="ECO:0000256" key="1">
    <source>
        <dbReference type="ARBA" id="ARBA00023015"/>
    </source>
</evidence>
<dbReference type="Pfam" id="PF00392">
    <property type="entry name" value="GntR"/>
    <property type="match status" value="1"/>
</dbReference>
<evidence type="ECO:0000256" key="3">
    <source>
        <dbReference type="ARBA" id="ARBA00023163"/>
    </source>
</evidence>
<evidence type="ECO:0000313" key="5">
    <source>
        <dbReference type="EMBL" id="VYT24094.1"/>
    </source>
</evidence>
<dbReference type="Gene3D" id="1.10.10.10">
    <property type="entry name" value="Winged helix-like DNA-binding domain superfamily/Winged helix DNA-binding domain"/>
    <property type="match status" value="1"/>
</dbReference>
<keyword evidence="2" id="KW-0238">DNA-binding</keyword>
<reference evidence="5" key="1">
    <citation type="submission" date="2019-11" db="EMBL/GenBank/DDBJ databases">
        <authorList>
            <person name="Feng L."/>
        </authorList>
    </citation>
    <scope>NUCLEOTIDE SEQUENCE</scope>
    <source>
        <strain evidence="5">BhanseniiLFYP23</strain>
    </source>
</reference>
<gene>
    <name evidence="5" type="primary">araR_1</name>
    <name evidence="5" type="ORF">BHLFYP23_00803</name>
</gene>
<dbReference type="Gene3D" id="3.40.50.2300">
    <property type="match status" value="2"/>
</dbReference>
<dbReference type="InterPro" id="IPR028082">
    <property type="entry name" value="Peripla_BP_I"/>
</dbReference>
<keyword evidence="3" id="KW-0804">Transcription</keyword>
<dbReference type="InterPro" id="IPR036390">
    <property type="entry name" value="WH_DNA-bd_sf"/>
</dbReference>
<dbReference type="Pfam" id="PF13377">
    <property type="entry name" value="Peripla_BP_3"/>
    <property type="match status" value="1"/>
</dbReference>
<dbReference type="AlphaFoldDB" id="A0A6N2V0X3"/>
<keyword evidence="1" id="KW-0805">Transcription regulation</keyword>
<sequence>MKQENSNKPKYEIIKEDILAQIRKNDFSYSEPLCTEKQLSEQYQVSRITAKHALTDLEQMGVLYRKRGVGSFVAPNAANHLNRLTPPKYLPSKMVSFLLPFDITKGGMFKTVEVVNNVLNANGYMMSIYVSGAKEKSNLRLLLSQNLSGLIYYPERDKIHLELLNEFVFMNIPIIVIDKTTDCPYIHNIVSDNFAGGRLLGEHLIQLGHRNITFFTTAPLEETSTVRNRFAGFLHALQEGGIQPNSSNFVYYPHKLTEEECLAPSSGPLQDTLRTLYQRGTTAIIAENDRVAQLIQLACHSMGIRIPEDISLCGFDNDDAIRSLDITTIGQNFSRMGQEIGRIFTESMNNPNYPIQKITIPVELFSRSSTKEPRTLS</sequence>
<dbReference type="PANTHER" id="PTHR30146:SF109">
    <property type="entry name" value="HTH-TYPE TRANSCRIPTIONAL REGULATOR GALS"/>
    <property type="match status" value="1"/>
</dbReference>
<dbReference type="GO" id="GO:0003700">
    <property type="term" value="F:DNA-binding transcription factor activity"/>
    <property type="evidence" value="ECO:0007669"/>
    <property type="project" value="InterPro"/>
</dbReference>
<dbReference type="PROSITE" id="PS50949">
    <property type="entry name" value="HTH_GNTR"/>
    <property type="match status" value="1"/>
</dbReference>
<accession>A0A6N2V0X3</accession>
<dbReference type="InterPro" id="IPR046335">
    <property type="entry name" value="LacI/GalR-like_sensor"/>
</dbReference>
<name>A0A6N2V0X3_BLAHA</name>
<dbReference type="InterPro" id="IPR000524">
    <property type="entry name" value="Tscrpt_reg_HTH_GntR"/>
</dbReference>
<dbReference type="EMBL" id="CACRSY010000014">
    <property type="protein sequence ID" value="VYT24094.1"/>
    <property type="molecule type" value="Genomic_DNA"/>
</dbReference>
<dbReference type="SUPFAM" id="SSF46785">
    <property type="entry name" value="Winged helix' DNA-binding domain"/>
    <property type="match status" value="1"/>
</dbReference>
<proteinExistence type="predicted"/>
<dbReference type="SUPFAM" id="SSF53822">
    <property type="entry name" value="Periplasmic binding protein-like I"/>
    <property type="match status" value="1"/>
</dbReference>
<dbReference type="CDD" id="cd06267">
    <property type="entry name" value="PBP1_LacI_sugar_binding-like"/>
    <property type="match status" value="1"/>
</dbReference>
<organism evidence="5">
    <name type="scientific">Blautia hansenii</name>
    <name type="common">Ruminococcus hansenii</name>
    <dbReference type="NCBI Taxonomy" id="1322"/>
    <lineage>
        <taxon>Bacteria</taxon>
        <taxon>Bacillati</taxon>
        <taxon>Bacillota</taxon>
        <taxon>Clostridia</taxon>
        <taxon>Lachnospirales</taxon>
        <taxon>Lachnospiraceae</taxon>
        <taxon>Blautia</taxon>
    </lineage>
</organism>
<feature type="domain" description="HTH gntR-type" evidence="4">
    <location>
        <begin position="8"/>
        <end position="76"/>
    </location>
</feature>